<evidence type="ECO:0000313" key="1">
    <source>
        <dbReference type="EMBL" id="KAJ5082248.1"/>
    </source>
</evidence>
<dbReference type="RefSeq" id="XP_056468770.1">
    <property type="nucleotide sequence ID" value="XM_056623782.1"/>
</dbReference>
<reference evidence="1" key="2">
    <citation type="journal article" date="2023" name="IMA Fungus">
        <title>Comparative genomic study of the Penicillium genus elucidates a diverse pangenome and 15 lateral gene transfer events.</title>
        <authorList>
            <person name="Petersen C."/>
            <person name="Sorensen T."/>
            <person name="Nielsen M.R."/>
            <person name="Sondergaard T.E."/>
            <person name="Sorensen J.L."/>
            <person name="Fitzpatrick D.A."/>
            <person name="Frisvad J.C."/>
            <person name="Nielsen K.L."/>
        </authorList>
    </citation>
    <scope>NUCLEOTIDE SEQUENCE</scope>
    <source>
        <strain evidence="1">IBT 30761</strain>
    </source>
</reference>
<dbReference type="AlphaFoldDB" id="A0A9W9EI55"/>
<dbReference type="GeneID" id="81362761"/>
<gene>
    <name evidence="1" type="ORF">N7532_011291</name>
</gene>
<dbReference type="EMBL" id="JAPQKI010000011">
    <property type="protein sequence ID" value="KAJ5082248.1"/>
    <property type="molecule type" value="Genomic_DNA"/>
</dbReference>
<accession>A0A9W9EI55</accession>
<name>A0A9W9EI55_9EURO</name>
<dbReference type="Proteomes" id="UP001149074">
    <property type="component" value="Unassembled WGS sequence"/>
</dbReference>
<sequence>MIGNFRSPARDDPCWTRMVGPILLTREADNCRRQLASWLSIDRFEGVDYAVDEHGHRVYDITRLQYLIDPLLRAMNREGCRCRMFRGSITELVSAYQETYVIPIQVVSDTPRIINLRGGAPPPPNLLVGYYHILHADVYISREADFLVVGEGPPELGQLERA</sequence>
<keyword evidence="2" id="KW-1185">Reference proteome</keyword>
<reference evidence="1" key="1">
    <citation type="submission" date="2022-11" db="EMBL/GenBank/DDBJ databases">
        <authorList>
            <person name="Petersen C."/>
        </authorList>
    </citation>
    <scope>NUCLEOTIDE SEQUENCE</scope>
    <source>
        <strain evidence="1">IBT 30761</strain>
    </source>
</reference>
<dbReference type="OrthoDB" id="4332210at2759"/>
<organism evidence="1 2">
    <name type="scientific">Penicillium argentinense</name>
    <dbReference type="NCBI Taxonomy" id="1131581"/>
    <lineage>
        <taxon>Eukaryota</taxon>
        <taxon>Fungi</taxon>
        <taxon>Dikarya</taxon>
        <taxon>Ascomycota</taxon>
        <taxon>Pezizomycotina</taxon>
        <taxon>Eurotiomycetes</taxon>
        <taxon>Eurotiomycetidae</taxon>
        <taxon>Eurotiales</taxon>
        <taxon>Aspergillaceae</taxon>
        <taxon>Penicillium</taxon>
    </lineage>
</organism>
<protein>
    <submittedName>
        <fullName evidence="1">Uncharacterized protein</fullName>
    </submittedName>
</protein>
<comment type="caution">
    <text evidence="1">The sequence shown here is derived from an EMBL/GenBank/DDBJ whole genome shotgun (WGS) entry which is preliminary data.</text>
</comment>
<proteinExistence type="predicted"/>
<evidence type="ECO:0000313" key="2">
    <source>
        <dbReference type="Proteomes" id="UP001149074"/>
    </source>
</evidence>